<dbReference type="EMBL" id="VFET01000027">
    <property type="protein sequence ID" value="TWS01515.1"/>
    <property type="molecule type" value="Genomic_DNA"/>
</dbReference>
<accession>A0A5C5Q744</accession>
<sequence length="97" mass="10090">MKTPNFLKSIVAWIAKLFVEAPVMSELPVEVRAAIASSAPVVVVPEAAAPVAQVSEPAPVAAPAPDLIAKLETILSALGHEIPVFWDEAVALAKKAL</sequence>
<evidence type="ECO:0000313" key="2">
    <source>
        <dbReference type="Proteomes" id="UP000317951"/>
    </source>
</evidence>
<proteinExistence type="predicted"/>
<dbReference type="OrthoDB" id="9987839at2"/>
<name>A0A5C5Q744_9PSED</name>
<dbReference type="RefSeq" id="WP_010567939.1">
    <property type="nucleotide sequence ID" value="NZ_LT629689.1"/>
</dbReference>
<dbReference type="Proteomes" id="UP000317951">
    <property type="component" value="Unassembled WGS sequence"/>
</dbReference>
<protein>
    <submittedName>
        <fullName evidence="1">Uncharacterized protein</fullName>
    </submittedName>
</protein>
<reference evidence="1 2" key="1">
    <citation type="submission" date="2019-06" db="EMBL/GenBank/DDBJ databases">
        <title>Pseudomonas bimorpha sp. nov. isolated from bovine raw milk and skim milk concentrate.</title>
        <authorList>
            <person name="Hofmann K."/>
            <person name="Huptas C."/>
            <person name="Doll E."/>
            <person name="Scherer S."/>
            <person name="Wenning M."/>
        </authorList>
    </citation>
    <scope>NUCLEOTIDE SEQUENCE [LARGE SCALE GENOMIC DNA]</scope>
    <source>
        <strain evidence="1 2">DSM 17835</strain>
    </source>
</reference>
<comment type="caution">
    <text evidence="1">The sequence shown here is derived from an EMBL/GenBank/DDBJ whole genome shotgun (WGS) entry which is preliminary data.</text>
</comment>
<evidence type="ECO:0000313" key="1">
    <source>
        <dbReference type="EMBL" id="TWS01515.1"/>
    </source>
</evidence>
<dbReference type="AlphaFoldDB" id="A0A5C5Q744"/>
<organism evidence="1 2">
    <name type="scientific">Pseudomonas extremaustralis</name>
    <dbReference type="NCBI Taxonomy" id="359110"/>
    <lineage>
        <taxon>Bacteria</taxon>
        <taxon>Pseudomonadati</taxon>
        <taxon>Pseudomonadota</taxon>
        <taxon>Gammaproteobacteria</taxon>
        <taxon>Pseudomonadales</taxon>
        <taxon>Pseudomonadaceae</taxon>
        <taxon>Pseudomonas</taxon>
    </lineage>
</organism>
<dbReference type="GeneID" id="78557427"/>
<gene>
    <name evidence="1" type="ORF">FIV36_24980</name>
</gene>